<comment type="subcellular location">
    <subcellularLocation>
        <location evidence="1">Cell membrane</location>
        <topology evidence="1">Multi-pass membrane protein</topology>
    </subcellularLocation>
</comment>
<protein>
    <submittedName>
        <fullName evidence="10">4-amino-4-deoxy-L-arabinose transferase</fullName>
    </submittedName>
</protein>
<keyword evidence="3" id="KW-0328">Glycosyltransferase</keyword>
<dbReference type="InterPro" id="IPR050297">
    <property type="entry name" value="LipidA_mod_glycosyltrf_83"/>
</dbReference>
<feature type="transmembrane region" description="Helical" evidence="8">
    <location>
        <begin position="230"/>
        <end position="247"/>
    </location>
</feature>
<keyword evidence="11" id="KW-1185">Reference proteome</keyword>
<keyword evidence="2" id="KW-1003">Cell membrane</keyword>
<feature type="transmembrane region" description="Helical" evidence="8">
    <location>
        <begin position="295"/>
        <end position="315"/>
    </location>
</feature>
<dbReference type="RefSeq" id="WP_085052595.1">
    <property type="nucleotide sequence ID" value="NZ_LNQR01000070.1"/>
</dbReference>
<feature type="transmembrane region" description="Helical" evidence="8">
    <location>
        <begin position="409"/>
        <end position="426"/>
    </location>
</feature>
<evidence type="ECO:0000256" key="6">
    <source>
        <dbReference type="ARBA" id="ARBA00022989"/>
    </source>
</evidence>
<evidence type="ECO:0000313" key="10">
    <source>
        <dbReference type="EMBL" id="KWT84059.1"/>
    </source>
</evidence>
<feature type="transmembrane region" description="Helical" evidence="8">
    <location>
        <begin position="5"/>
        <end position="20"/>
    </location>
</feature>
<evidence type="ECO:0000259" key="9">
    <source>
        <dbReference type="Pfam" id="PF13231"/>
    </source>
</evidence>
<feature type="transmembrane region" description="Helical" evidence="8">
    <location>
        <begin position="254"/>
        <end position="275"/>
    </location>
</feature>
<keyword evidence="6 8" id="KW-1133">Transmembrane helix</keyword>
<proteinExistence type="predicted"/>
<feature type="transmembrane region" description="Helical" evidence="8">
    <location>
        <begin position="432"/>
        <end position="452"/>
    </location>
</feature>
<gene>
    <name evidence="10" type="ORF">ASN18_1986</name>
</gene>
<feature type="transmembrane region" description="Helical" evidence="8">
    <location>
        <begin position="482"/>
        <end position="501"/>
    </location>
</feature>
<evidence type="ECO:0000256" key="1">
    <source>
        <dbReference type="ARBA" id="ARBA00004651"/>
    </source>
</evidence>
<reference evidence="10 11" key="1">
    <citation type="submission" date="2015-11" db="EMBL/GenBank/DDBJ databases">
        <authorList>
            <person name="Lin W."/>
        </authorList>
    </citation>
    <scope>NUCLEOTIDE SEQUENCE [LARGE SCALE GENOMIC DNA]</scope>
    <source>
        <strain evidence="10 11">HCH-1</strain>
    </source>
</reference>
<feature type="transmembrane region" description="Helical" evidence="8">
    <location>
        <begin position="32"/>
        <end position="53"/>
    </location>
</feature>
<dbReference type="PANTHER" id="PTHR33908:SF11">
    <property type="entry name" value="MEMBRANE PROTEIN"/>
    <property type="match status" value="1"/>
</dbReference>
<evidence type="ECO:0000256" key="4">
    <source>
        <dbReference type="ARBA" id="ARBA00022679"/>
    </source>
</evidence>
<evidence type="ECO:0000256" key="3">
    <source>
        <dbReference type="ARBA" id="ARBA00022676"/>
    </source>
</evidence>
<keyword evidence="7 8" id="KW-0472">Membrane</keyword>
<name>A0ABR5SFA3_9BACT</name>
<keyword evidence="5 8" id="KW-0812">Transmembrane</keyword>
<comment type="caution">
    <text evidence="10">The sequence shown here is derived from an EMBL/GenBank/DDBJ whole genome shotgun (WGS) entry which is preliminary data.</text>
</comment>
<dbReference type="EMBL" id="LNQR01000070">
    <property type="protein sequence ID" value="KWT84059.1"/>
    <property type="molecule type" value="Genomic_DNA"/>
</dbReference>
<keyword evidence="4 10" id="KW-0808">Transferase</keyword>
<evidence type="ECO:0000256" key="7">
    <source>
        <dbReference type="ARBA" id="ARBA00023136"/>
    </source>
</evidence>
<accession>A0ABR5SFA3</accession>
<dbReference type="InterPro" id="IPR038731">
    <property type="entry name" value="RgtA/B/C-like"/>
</dbReference>
<feature type="transmembrane region" description="Helical" evidence="8">
    <location>
        <begin position="459"/>
        <end position="476"/>
    </location>
</feature>
<sequence length="635" mass="71224">MYVPLICFIFTFLIFYKGLYKNASYLCSRKSFTAASVVWGFLLVISTEVLSLLRALSYWPILTFWGIAAVAACLIYCVLIVKSKPIVFKTPLPLSRFELILLSYIAFIFVATAVISFSSAPNNWDSMTYHLSRVMHWIQNRGVAHYPTNVTFQLYINPGAEFALVHFIILGGGDQFVNFIQWLSMAGSVIGVSLIAGRLGADRRGQIIAAALTASIPMGILQSTSTQNDYASAFWLVCFVYYALVLMNTPTKTTAIFAGIALGIAVLVKSTAYLYAFPVFLWCASLLIKKSRLKALLYVLVMLIFALVLNIGHYARNLSLYGHPIAPEVYRDKTTIRGTLPLPLLISNAVKNAALHMGTPSEGINKTIVRAFHCAHELMRVDISDIRATSHRLPFDIQFTFHEDSAGNFIHFGLIIICAAVFFIQRESAPDMAFYAVSLSVGFILMCLFIKWQPWNSRYHLALFVLWVPFVAAMLSCAVNRTIINALIALVLLLSVPWVFLNNRRPLIGNTSIFATDRTSQYFISRPELKGPYTGAAEIIQSRGCTNIGLSLPNDDTWEYPLWVLLNEPKAKARIEHVNVRNASAIYAVTYPFNNFVPCAVISLRPEEREGFKLRNIDYTMEWESGPVMVLFKLY</sequence>
<evidence type="ECO:0000256" key="5">
    <source>
        <dbReference type="ARBA" id="ARBA00022692"/>
    </source>
</evidence>
<organism evidence="10 11">
    <name type="scientific">Candidatus Magnetominusculus xianensis</name>
    <dbReference type="NCBI Taxonomy" id="1748249"/>
    <lineage>
        <taxon>Bacteria</taxon>
        <taxon>Pseudomonadati</taxon>
        <taxon>Nitrospirota</taxon>
        <taxon>Nitrospiria</taxon>
        <taxon>Nitrospirales</taxon>
        <taxon>Nitrospiraceae</taxon>
        <taxon>Candidatus Magnetominusculus</taxon>
    </lineage>
</organism>
<evidence type="ECO:0000256" key="8">
    <source>
        <dbReference type="SAM" id="Phobius"/>
    </source>
</evidence>
<feature type="domain" description="Glycosyltransferase RgtA/B/C/D-like" evidence="9">
    <location>
        <begin position="168"/>
        <end position="307"/>
    </location>
</feature>
<evidence type="ECO:0000256" key="2">
    <source>
        <dbReference type="ARBA" id="ARBA00022475"/>
    </source>
</evidence>
<dbReference type="Pfam" id="PF13231">
    <property type="entry name" value="PMT_2"/>
    <property type="match status" value="1"/>
</dbReference>
<feature type="transmembrane region" description="Helical" evidence="8">
    <location>
        <begin position="179"/>
        <end position="200"/>
    </location>
</feature>
<feature type="transmembrane region" description="Helical" evidence="8">
    <location>
        <begin position="99"/>
        <end position="120"/>
    </location>
</feature>
<dbReference type="PANTHER" id="PTHR33908">
    <property type="entry name" value="MANNOSYLTRANSFERASE YKCB-RELATED"/>
    <property type="match status" value="1"/>
</dbReference>
<evidence type="ECO:0000313" key="11">
    <source>
        <dbReference type="Proteomes" id="UP000060487"/>
    </source>
</evidence>
<dbReference type="GO" id="GO:0016740">
    <property type="term" value="F:transferase activity"/>
    <property type="evidence" value="ECO:0007669"/>
    <property type="project" value="UniProtKB-KW"/>
</dbReference>
<dbReference type="Proteomes" id="UP000060487">
    <property type="component" value="Unassembled WGS sequence"/>
</dbReference>
<feature type="transmembrane region" description="Helical" evidence="8">
    <location>
        <begin position="59"/>
        <end position="79"/>
    </location>
</feature>